<dbReference type="EMBL" id="RRCF01000001">
    <property type="protein sequence ID" value="RRJ23704.1"/>
    <property type="molecule type" value="Genomic_DNA"/>
</dbReference>
<feature type="transmembrane region" description="Helical" evidence="1">
    <location>
        <begin position="136"/>
        <end position="156"/>
    </location>
</feature>
<keyword evidence="1" id="KW-0472">Membrane</keyword>
<organism evidence="2 3">
    <name type="scientific">Rheinheimera mesophila</name>
    <dbReference type="NCBI Taxonomy" id="1547515"/>
    <lineage>
        <taxon>Bacteria</taxon>
        <taxon>Pseudomonadati</taxon>
        <taxon>Pseudomonadota</taxon>
        <taxon>Gammaproteobacteria</taxon>
        <taxon>Chromatiales</taxon>
        <taxon>Chromatiaceae</taxon>
        <taxon>Rheinheimera</taxon>
    </lineage>
</organism>
<evidence type="ECO:0000313" key="2">
    <source>
        <dbReference type="EMBL" id="RRJ23704.1"/>
    </source>
</evidence>
<dbReference type="RefSeq" id="WP_046518363.1">
    <property type="nucleotide sequence ID" value="NZ_LAVS01000001.1"/>
</dbReference>
<evidence type="ECO:0008006" key="4">
    <source>
        <dbReference type="Google" id="ProtNLM"/>
    </source>
</evidence>
<evidence type="ECO:0000313" key="3">
    <source>
        <dbReference type="Proteomes" id="UP000276260"/>
    </source>
</evidence>
<dbReference type="AlphaFoldDB" id="A0A3P3QR83"/>
<dbReference type="Pfam" id="PF03929">
    <property type="entry name" value="PepSY_TM"/>
    <property type="match status" value="1"/>
</dbReference>
<comment type="caution">
    <text evidence="2">The sequence shown here is derived from an EMBL/GenBank/DDBJ whole genome shotgun (WGS) entry which is preliminary data.</text>
</comment>
<reference evidence="2 3" key="1">
    <citation type="submission" date="2018-11" db="EMBL/GenBank/DDBJ databases">
        <title>Draft genome analysis of Rheinheimera mesophila isolated from an industrial waste site.</title>
        <authorList>
            <person name="Yu Q."/>
            <person name="Qi Y."/>
            <person name="Zhang H."/>
            <person name="Lu Y."/>
            <person name="Pu J."/>
        </authorList>
    </citation>
    <scope>NUCLEOTIDE SEQUENCE [LARGE SCALE GENOMIC DNA]</scope>
    <source>
        <strain evidence="2 3">IITR13</strain>
    </source>
</reference>
<feature type="transmembrane region" description="Helical" evidence="1">
    <location>
        <begin position="12"/>
        <end position="33"/>
    </location>
</feature>
<feature type="transmembrane region" description="Helical" evidence="1">
    <location>
        <begin position="358"/>
        <end position="381"/>
    </location>
</feature>
<protein>
    <recommendedName>
        <fullName evidence="4">PepSY domain-containing protein</fullName>
    </recommendedName>
</protein>
<feature type="transmembrane region" description="Helical" evidence="1">
    <location>
        <begin position="324"/>
        <end position="346"/>
    </location>
</feature>
<feature type="transmembrane region" description="Helical" evidence="1">
    <location>
        <begin position="184"/>
        <end position="204"/>
    </location>
</feature>
<keyword evidence="1" id="KW-0812">Transmembrane</keyword>
<accession>A0A3P3QR83</accession>
<dbReference type="PANTHER" id="PTHR34219">
    <property type="entry name" value="IRON-REGULATED INNER MEMBRANE PROTEIN-RELATED"/>
    <property type="match status" value="1"/>
</dbReference>
<keyword evidence="1" id="KW-1133">Transmembrane helix</keyword>
<dbReference type="Proteomes" id="UP000276260">
    <property type="component" value="Unassembled WGS sequence"/>
</dbReference>
<dbReference type="OrthoDB" id="5294804at2"/>
<name>A0A3P3QR83_9GAMM</name>
<proteinExistence type="predicted"/>
<keyword evidence="3" id="KW-1185">Reference proteome</keyword>
<dbReference type="PANTHER" id="PTHR34219:SF8">
    <property type="entry name" value="PEPSY DOMAIN-CONTAINING PROTEIN"/>
    <property type="match status" value="1"/>
</dbReference>
<dbReference type="InterPro" id="IPR005625">
    <property type="entry name" value="PepSY-ass_TM"/>
</dbReference>
<evidence type="ECO:0000256" key="1">
    <source>
        <dbReference type="SAM" id="Phobius"/>
    </source>
</evidence>
<sequence length="399" mass="45323">MNGRSWFKLHSFAGFAFGLLMLLVCLTGTLAVVSHEIQYLSDQKYRALSERQGPVPWQVLEQNLAKAYRDYQISNLNVPEQWYLAGAVSLHKGPEFKFVYFDPASGALTGEGPWGTVSRFLRNIHMYLSLGSTGKIIVTSLSFLLLIILISSFYVYRQWWLKGFQLPRGAKASSRTFWSDWHKWTGVWCWGFILLMFLTGLWYFTEHFLLKFKVEHYPKAPKLEQAITHKALSLTELMQAAQKARPELDIRALNYPLSDQAPVVVTGQDDTLLVRDRANRIYLHPVTADVLKIQKGGELKPVAYISDMADPLHFGNFAGLGVKLLYFVFGLGFSFLVAGGLWMHWLRTKRQQPELMRWLGWTGAVSSVIVVMALVLTSVQFSQRDADNLPLSPVLGALR</sequence>
<gene>
    <name evidence="2" type="ORF">EIK76_06510</name>
</gene>